<dbReference type="AlphaFoldDB" id="A0A067JT55"/>
<accession>A0A067JT55</accession>
<protein>
    <submittedName>
        <fullName evidence="2">Uncharacterized protein</fullName>
    </submittedName>
</protein>
<sequence length="71" mass="7806">MFKKCQKVDETRSKTTAAYGSDQQQPQGVETVVHRRKKSHPHPPRKSRAGCPQPPPSSEAALPPSGVDSQR</sequence>
<organism evidence="2 3">
    <name type="scientific">Jatropha curcas</name>
    <name type="common">Barbados nut</name>
    <dbReference type="NCBI Taxonomy" id="180498"/>
    <lineage>
        <taxon>Eukaryota</taxon>
        <taxon>Viridiplantae</taxon>
        <taxon>Streptophyta</taxon>
        <taxon>Embryophyta</taxon>
        <taxon>Tracheophyta</taxon>
        <taxon>Spermatophyta</taxon>
        <taxon>Magnoliopsida</taxon>
        <taxon>eudicotyledons</taxon>
        <taxon>Gunneridae</taxon>
        <taxon>Pentapetalae</taxon>
        <taxon>rosids</taxon>
        <taxon>fabids</taxon>
        <taxon>Malpighiales</taxon>
        <taxon>Euphorbiaceae</taxon>
        <taxon>Crotonoideae</taxon>
        <taxon>Jatropheae</taxon>
        <taxon>Jatropha</taxon>
    </lineage>
</organism>
<dbReference type="EMBL" id="KK914933">
    <property type="protein sequence ID" value="KDP26003.1"/>
    <property type="molecule type" value="Genomic_DNA"/>
</dbReference>
<evidence type="ECO:0000313" key="3">
    <source>
        <dbReference type="Proteomes" id="UP000027138"/>
    </source>
</evidence>
<name>A0A067JT55_JATCU</name>
<keyword evidence="3" id="KW-1185">Reference proteome</keyword>
<proteinExistence type="predicted"/>
<evidence type="ECO:0000313" key="2">
    <source>
        <dbReference type="EMBL" id="KDP26003.1"/>
    </source>
</evidence>
<gene>
    <name evidence="2" type="ORF">JCGZ_22937</name>
</gene>
<feature type="region of interest" description="Disordered" evidence="1">
    <location>
        <begin position="1"/>
        <end position="71"/>
    </location>
</feature>
<feature type="compositionally biased region" description="Basic and acidic residues" evidence="1">
    <location>
        <begin position="1"/>
        <end position="13"/>
    </location>
</feature>
<feature type="compositionally biased region" description="Polar residues" evidence="1">
    <location>
        <begin position="14"/>
        <end position="28"/>
    </location>
</feature>
<dbReference type="Proteomes" id="UP000027138">
    <property type="component" value="Unassembled WGS sequence"/>
</dbReference>
<reference evidence="2 3" key="1">
    <citation type="journal article" date="2014" name="PLoS ONE">
        <title>Global Analysis of Gene Expression Profiles in Physic Nut (Jatropha curcas L.) Seedlings Exposed to Salt Stress.</title>
        <authorList>
            <person name="Zhang L."/>
            <person name="Zhang C."/>
            <person name="Wu P."/>
            <person name="Chen Y."/>
            <person name="Li M."/>
            <person name="Jiang H."/>
            <person name="Wu G."/>
        </authorList>
    </citation>
    <scope>NUCLEOTIDE SEQUENCE [LARGE SCALE GENOMIC DNA]</scope>
    <source>
        <strain evidence="3">cv. GZQX0401</strain>
        <tissue evidence="2">Young leaves</tissue>
    </source>
</reference>
<evidence type="ECO:0000256" key="1">
    <source>
        <dbReference type="SAM" id="MobiDB-lite"/>
    </source>
</evidence>
<feature type="compositionally biased region" description="Basic residues" evidence="1">
    <location>
        <begin position="34"/>
        <end position="48"/>
    </location>
</feature>